<dbReference type="PANTHER" id="PTHR43420:SF12">
    <property type="entry name" value="N-ACETYLTRANSFERASE DOMAIN-CONTAINING PROTEIN"/>
    <property type="match status" value="1"/>
</dbReference>
<dbReference type="InterPro" id="IPR016181">
    <property type="entry name" value="Acyl_CoA_acyltransferase"/>
</dbReference>
<dbReference type="SUPFAM" id="SSF55729">
    <property type="entry name" value="Acyl-CoA N-acyltransferases (Nat)"/>
    <property type="match status" value="1"/>
</dbReference>
<dbReference type="RefSeq" id="WP_317080137.1">
    <property type="nucleotide sequence ID" value="NZ_CP136594.1"/>
</dbReference>
<accession>A0AA97HYV5</accession>
<organism evidence="4 5">
    <name type="scientific">Alterisphingorhabdus coralli</name>
    <dbReference type="NCBI Taxonomy" id="3071408"/>
    <lineage>
        <taxon>Bacteria</taxon>
        <taxon>Pseudomonadati</taxon>
        <taxon>Pseudomonadota</taxon>
        <taxon>Alphaproteobacteria</taxon>
        <taxon>Sphingomonadales</taxon>
        <taxon>Sphingomonadaceae</taxon>
        <taxon>Alterisphingorhabdus (ex Yan et al. 2024)</taxon>
    </lineage>
</organism>
<dbReference type="PANTHER" id="PTHR43420">
    <property type="entry name" value="ACETYLTRANSFERASE"/>
    <property type="match status" value="1"/>
</dbReference>
<sequence length="169" mass="18919">MIIRPLKDDDRSVIADIHALSWQQSYRQQMPADFLDNELPDIMRKRWRDAEIKDKDIVLVAEEDGNIAGFVAAWDGEPVYLDNLHVLKKHRSSGIGRQLMGATARQAVENGREGIELHVVIGNDRAKALYLAMGGEIMAEEDKVLTGITVPHYRIGWADCGTLIARTGI</sequence>
<dbReference type="CDD" id="cd04301">
    <property type="entry name" value="NAT_SF"/>
    <property type="match status" value="1"/>
</dbReference>
<evidence type="ECO:0000259" key="3">
    <source>
        <dbReference type="PROSITE" id="PS51186"/>
    </source>
</evidence>
<keyword evidence="2" id="KW-0012">Acyltransferase</keyword>
<dbReference type="Pfam" id="PF00583">
    <property type="entry name" value="Acetyltransf_1"/>
    <property type="match status" value="1"/>
</dbReference>
<reference evidence="4 5" key="1">
    <citation type="submission" date="2023-10" db="EMBL/GenBank/DDBJ databases">
        <title>Complete genome sequence of a Sphingomonadaceae bacterium.</title>
        <authorList>
            <person name="Yan C."/>
        </authorList>
    </citation>
    <scope>NUCLEOTIDE SEQUENCE [LARGE SCALE GENOMIC DNA]</scope>
    <source>
        <strain evidence="4 5">SCSIO 66989</strain>
    </source>
</reference>
<dbReference type="KEGG" id="acoa:RB602_08530"/>
<dbReference type="InterPro" id="IPR000182">
    <property type="entry name" value="GNAT_dom"/>
</dbReference>
<evidence type="ECO:0000256" key="2">
    <source>
        <dbReference type="ARBA" id="ARBA00023315"/>
    </source>
</evidence>
<keyword evidence="1" id="KW-0808">Transferase</keyword>
<dbReference type="Gene3D" id="3.40.630.30">
    <property type="match status" value="1"/>
</dbReference>
<dbReference type="GO" id="GO:0016747">
    <property type="term" value="F:acyltransferase activity, transferring groups other than amino-acyl groups"/>
    <property type="evidence" value="ECO:0007669"/>
    <property type="project" value="InterPro"/>
</dbReference>
<gene>
    <name evidence="4" type="ORF">RB602_08530</name>
</gene>
<dbReference type="InterPro" id="IPR050680">
    <property type="entry name" value="YpeA/RimI_acetyltransf"/>
</dbReference>
<evidence type="ECO:0000256" key="1">
    <source>
        <dbReference type="ARBA" id="ARBA00022679"/>
    </source>
</evidence>
<dbReference type="EMBL" id="CP136594">
    <property type="protein sequence ID" value="WOE73909.1"/>
    <property type="molecule type" value="Genomic_DNA"/>
</dbReference>
<protein>
    <submittedName>
        <fullName evidence="4">GNAT family N-acetyltransferase</fullName>
    </submittedName>
</protein>
<keyword evidence="5" id="KW-1185">Reference proteome</keyword>
<proteinExistence type="predicted"/>
<evidence type="ECO:0000313" key="4">
    <source>
        <dbReference type="EMBL" id="WOE73909.1"/>
    </source>
</evidence>
<dbReference type="PROSITE" id="PS51186">
    <property type="entry name" value="GNAT"/>
    <property type="match status" value="1"/>
</dbReference>
<feature type="domain" description="N-acetyltransferase" evidence="3">
    <location>
        <begin position="1"/>
        <end position="155"/>
    </location>
</feature>
<dbReference type="Proteomes" id="UP001302429">
    <property type="component" value="Chromosome"/>
</dbReference>
<dbReference type="AlphaFoldDB" id="A0AA97HYV5"/>
<name>A0AA97HYV5_9SPHN</name>
<evidence type="ECO:0000313" key="5">
    <source>
        <dbReference type="Proteomes" id="UP001302429"/>
    </source>
</evidence>